<dbReference type="EMBL" id="JACHIT010000002">
    <property type="protein sequence ID" value="MBB5917708.1"/>
    <property type="molecule type" value="Genomic_DNA"/>
</dbReference>
<sequence length="278" mass="30814">MVEDSDIRFAAMVDVLERHMRDNLNPEFSGYGGQLMLGQHSIESFETLAQARKALRIAGTRLGWTVRTHHSGNHQQLIAWDDREPPDAVHHLMMRFAANAMSAALKSPDAHEQDGATAEMPGVDSVSVDADTHPAAVRTDPVRPEVSAVRSAPRTRVGETSIERRESQLSARFERWMTNRGHDIQRFRITVPGEPPLFTDLYDADARVLYEVKGASTRECVRMAVGQLYDYRRHVIPAGPRLAVLLPSLPQDDVRALLGGLDIALVCPLGDGFHGLPD</sequence>
<feature type="region of interest" description="Disordered" evidence="1">
    <location>
        <begin position="106"/>
        <end position="161"/>
    </location>
</feature>
<name>A0A7W9PLK7_9NOCA</name>
<dbReference type="RefSeq" id="WP_157185453.1">
    <property type="nucleotide sequence ID" value="NZ_JACHIT010000002.1"/>
</dbReference>
<evidence type="ECO:0000256" key="1">
    <source>
        <dbReference type="SAM" id="MobiDB-lite"/>
    </source>
</evidence>
<comment type="caution">
    <text evidence="2">The sequence shown here is derived from an EMBL/GenBank/DDBJ whole genome shotgun (WGS) entry which is preliminary data.</text>
</comment>
<proteinExistence type="predicted"/>
<accession>A0A7W9PLK7</accession>
<dbReference type="AlphaFoldDB" id="A0A7W9PLK7"/>
<gene>
    <name evidence="2" type="ORF">BJY24_006620</name>
</gene>
<protein>
    <submittedName>
        <fullName evidence="2">Uncharacterized protein</fullName>
    </submittedName>
</protein>
<evidence type="ECO:0000313" key="3">
    <source>
        <dbReference type="Proteomes" id="UP000540412"/>
    </source>
</evidence>
<reference evidence="2 3" key="1">
    <citation type="submission" date="2020-08" db="EMBL/GenBank/DDBJ databases">
        <title>Sequencing the genomes of 1000 actinobacteria strains.</title>
        <authorList>
            <person name="Klenk H.-P."/>
        </authorList>
    </citation>
    <scope>NUCLEOTIDE SEQUENCE [LARGE SCALE GENOMIC DNA]</scope>
    <source>
        <strain evidence="2 3">DSM 43582</strain>
    </source>
</reference>
<dbReference type="Proteomes" id="UP000540412">
    <property type="component" value="Unassembled WGS sequence"/>
</dbReference>
<keyword evidence="3" id="KW-1185">Reference proteome</keyword>
<organism evidence="2 3">
    <name type="scientific">Nocardia transvalensis</name>
    <dbReference type="NCBI Taxonomy" id="37333"/>
    <lineage>
        <taxon>Bacteria</taxon>
        <taxon>Bacillati</taxon>
        <taxon>Actinomycetota</taxon>
        <taxon>Actinomycetes</taxon>
        <taxon>Mycobacteriales</taxon>
        <taxon>Nocardiaceae</taxon>
        <taxon>Nocardia</taxon>
    </lineage>
</organism>
<evidence type="ECO:0000313" key="2">
    <source>
        <dbReference type="EMBL" id="MBB5917708.1"/>
    </source>
</evidence>